<comment type="caution">
    <text evidence="8">The sequence shown here is derived from an EMBL/GenBank/DDBJ whole genome shotgun (WGS) entry which is preliminary data.</text>
</comment>
<gene>
    <name evidence="8" type="primary">AGRN_22</name>
    <name evidence="8" type="ORF">AVEN_88144_1</name>
</gene>
<dbReference type="Proteomes" id="UP000499080">
    <property type="component" value="Unassembled WGS sequence"/>
</dbReference>
<evidence type="ECO:0000313" key="8">
    <source>
        <dbReference type="EMBL" id="GBN55814.1"/>
    </source>
</evidence>
<feature type="disulfide bond" evidence="4">
    <location>
        <begin position="156"/>
        <end position="173"/>
    </location>
</feature>
<evidence type="ECO:0000256" key="3">
    <source>
        <dbReference type="ARBA" id="ARBA00023157"/>
    </source>
</evidence>
<dbReference type="SUPFAM" id="SSF57196">
    <property type="entry name" value="EGF/Laminin"/>
    <property type="match status" value="2"/>
</dbReference>
<evidence type="ECO:0000256" key="1">
    <source>
        <dbReference type="ARBA" id="ARBA00022690"/>
    </source>
</evidence>
<keyword evidence="2" id="KW-0722">Serine protease inhibitor</keyword>
<evidence type="ECO:0000259" key="7">
    <source>
        <dbReference type="PROSITE" id="PS51465"/>
    </source>
</evidence>
<dbReference type="Pfam" id="PF07648">
    <property type="entry name" value="Kazal_2"/>
    <property type="match status" value="1"/>
</dbReference>
<feature type="domain" description="Laminin EGF-like" evidence="6">
    <location>
        <begin position="154"/>
        <end position="200"/>
    </location>
</feature>
<dbReference type="GO" id="GO:0030154">
    <property type="term" value="P:cell differentiation"/>
    <property type="evidence" value="ECO:0007669"/>
    <property type="project" value="TreeGrafter"/>
</dbReference>
<dbReference type="InterPro" id="IPR002350">
    <property type="entry name" value="Kazal_dom"/>
</dbReference>
<proteinExistence type="predicted"/>
<dbReference type="SMART" id="SM00280">
    <property type="entry name" value="KAZAL"/>
    <property type="match status" value="1"/>
</dbReference>
<comment type="caution">
    <text evidence="4">Lacks conserved residue(s) required for the propagation of feature annotation.</text>
</comment>
<accession>A0A4Y2PX98</accession>
<dbReference type="OrthoDB" id="88467at2759"/>
<dbReference type="EMBL" id="BGPR01012386">
    <property type="protein sequence ID" value="GBN55814.1"/>
    <property type="molecule type" value="Genomic_DNA"/>
</dbReference>
<sequence>MIDKQKYKFSSLFATEFREVPCAGEMALVDPSTNKDYFCGEGIGSKLCPPGSYCHKSSAFSKCCREVILIKTCSESLYGCCPDGKTSAQGPLNAGCPSICNCNRLGSYGLTCEPISKQCFCKPGVGGPRCDRCEPGYWGLHRITEESNDGCSPCTCNLYGSVRDDCEQMTGRCVCKPGIQGMKCDICPEGTVLGPDGCMDKSIAQPVSGSCDDLVCFHGAECRETEDNHAQCVCDFTCSPEENKDLVCGSDGNTYGSECQMKLFSCRYQKTITVEAHFPCPEDSKKNKQNVPIFLKHSSLPEDRKISLLTRNSRSRSSSELFPRNNRRIKKGK</sequence>
<dbReference type="SUPFAM" id="SSF100895">
    <property type="entry name" value="Kazal-type serine protease inhibitors"/>
    <property type="match status" value="1"/>
</dbReference>
<feature type="disulfide bond" evidence="4">
    <location>
        <begin position="121"/>
        <end position="130"/>
    </location>
</feature>
<feature type="domain" description="Kazal-like" evidence="7">
    <location>
        <begin position="233"/>
        <end position="282"/>
    </location>
</feature>
<name>A0A4Y2PX98_ARAVE</name>
<feature type="disulfide bond" evidence="4">
    <location>
        <begin position="102"/>
        <end position="119"/>
    </location>
</feature>
<feature type="domain" description="Laminin EGF-like" evidence="6">
    <location>
        <begin position="100"/>
        <end position="153"/>
    </location>
</feature>
<dbReference type="Gene3D" id="3.30.60.30">
    <property type="match status" value="1"/>
</dbReference>
<evidence type="ECO:0000256" key="2">
    <source>
        <dbReference type="ARBA" id="ARBA00022900"/>
    </source>
</evidence>
<dbReference type="PROSITE" id="PS01248">
    <property type="entry name" value="EGF_LAM_1"/>
    <property type="match status" value="1"/>
</dbReference>
<evidence type="ECO:0000256" key="4">
    <source>
        <dbReference type="PROSITE-ProRule" id="PRU00460"/>
    </source>
</evidence>
<feature type="disulfide bond" evidence="4">
    <location>
        <begin position="100"/>
        <end position="112"/>
    </location>
</feature>
<feature type="region of interest" description="Disordered" evidence="5">
    <location>
        <begin position="314"/>
        <end position="333"/>
    </location>
</feature>
<organism evidence="8 9">
    <name type="scientific">Araneus ventricosus</name>
    <name type="common">Orbweaver spider</name>
    <name type="synonym">Epeira ventricosa</name>
    <dbReference type="NCBI Taxonomy" id="182803"/>
    <lineage>
        <taxon>Eukaryota</taxon>
        <taxon>Metazoa</taxon>
        <taxon>Ecdysozoa</taxon>
        <taxon>Arthropoda</taxon>
        <taxon>Chelicerata</taxon>
        <taxon>Arachnida</taxon>
        <taxon>Araneae</taxon>
        <taxon>Araneomorphae</taxon>
        <taxon>Entelegynae</taxon>
        <taxon>Araneoidea</taxon>
        <taxon>Araneidae</taxon>
        <taxon>Araneus</taxon>
    </lineage>
</organism>
<dbReference type="PROSITE" id="PS50027">
    <property type="entry name" value="EGF_LAM_2"/>
    <property type="match status" value="2"/>
</dbReference>
<dbReference type="InterPro" id="IPR050653">
    <property type="entry name" value="Prot_Inhib_GrowthFact_Antg"/>
</dbReference>
<keyword evidence="1" id="KW-0646">Protease inhibitor</keyword>
<evidence type="ECO:0000313" key="9">
    <source>
        <dbReference type="Proteomes" id="UP000499080"/>
    </source>
</evidence>
<reference evidence="8 9" key="1">
    <citation type="journal article" date="2019" name="Sci. Rep.">
        <title>Orb-weaving spider Araneus ventricosus genome elucidates the spidroin gene catalogue.</title>
        <authorList>
            <person name="Kono N."/>
            <person name="Nakamura H."/>
            <person name="Ohtoshi R."/>
            <person name="Moran D.A.P."/>
            <person name="Shinohara A."/>
            <person name="Yoshida Y."/>
            <person name="Fujiwara M."/>
            <person name="Mori M."/>
            <person name="Tomita M."/>
            <person name="Arakawa K."/>
        </authorList>
    </citation>
    <scope>NUCLEOTIDE SEQUENCE [LARGE SCALE GENOMIC DNA]</scope>
</reference>
<evidence type="ECO:0000259" key="6">
    <source>
        <dbReference type="PROSITE" id="PS50027"/>
    </source>
</evidence>
<feature type="disulfide bond" evidence="4">
    <location>
        <begin position="175"/>
        <end position="184"/>
    </location>
</feature>
<dbReference type="AlphaFoldDB" id="A0A4Y2PX98"/>
<dbReference type="PROSITE" id="PS51465">
    <property type="entry name" value="KAZAL_2"/>
    <property type="match status" value="1"/>
</dbReference>
<dbReference type="FunFam" id="3.30.60.30:FF:000024">
    <property type="entry name" value="Transmembrane agrin"/>
    <property type="match status" value="1"/>
</dbReference>
<keyword evidence="3 4" id="KW-1015">Disulfide bond</keyword>
<dbReference type="CDD" id="cd00055">
    <property type="entry name" value="EGF_Lam"/>
    <property type="match status" value="2"/>
</dbReference>
<dbReference type="PANTHER" id="PTHR10913">
    <property type="entry name" value="FOLLISTATIN-RELATED"/>
    <property type="match status" value="1"/>
</dbReference>
<dbReference type="FunFam" id="2.10.25.10:FF:000134">
    <property type="entry name" value="Transmembrane agrin"/>
    <property type="match status" value="1"/>
</dbReference>
<dbReference type="SMART" id="SM00180">
    <property type="entry name" value="EGF_Lam"/>
    <property type="match status" value="2"/>
</dbReference>
<dbReference type="PANTHER" id="PTHR10913:SF45">
    <property type="entry name" value="FOLLISTATIN, ISOFORM A-RELATED"/>
    <property type="match status" value="1"/>
</dbReference>
<dbReference type="GO" id="GO:0005576">
    <property type="term" value="C:extracellular region"/>
    <property type="evidence" value="ECO:0007669"/>
    <property type="project" value="TreeGrafter"/>
</dbReference>
<dbReference type="InterPro" id="IPR002049">
    <property type="entry name" value="LE_dom"/>
</dbReference>
<feature type="disulfide bond" evidence="4">
    <location>
        <begin position="154"/>
        <end position="166"/>
    </location>
</feature>
<dbReference type="PRINTS" id="PR00011">
    <property type="entry name" value="EGFLAMININ"/>
</dbReference>
<dbReference type="Pfam" id="PF00053">
    <property type="entry name" value="EGF_laminin"/>
    <property type="match status" value="2"/>
</dbReference>
<keyword evidence="9" id="KW-1185">Reference proteome</keyword>
<evidence type="ECO:0000256" key="5">
    <source>
        <dbReference type="SAM" id="MobiDB-lite"/>
    </source>
</evidence>
<dbReference type="FunFam" id="2.10.25.10:FF:000140">
    <property type="entry name" value="Transmembrane agrin"/>
    <property type="match status" value="1"/>
</dbReference>
<dbReference type="InterPro" id="IPR036058">
    <property type="entry name" value="Kazal_dom_sf"/>
</dbReference>
<keyword evidence="4" id="KW-0424">Laminin EGF-like domain</keyword>
<protein>
    <submittedName>
        <fullName evidence="8">Agrin</fullName>
    </submittedName>
</protein>
<dbReference type="Gene3D" id="2.10.25.10">
    <property type="entry name" value="Laminin"/>
    <property type="match status" value="2"/>
</dbReference>